<evidence type="ECO:0000313" key="5">
    <source>
        <dbReference type="RefSeq" id="XP_036369923.1"/>
    </source>
</evidence>
<organism evidence="3 5">
    <name type="scientific">Octopus sinensis</name>
    <name type="common">East Asian common octopus</name>
    <dbReference type="NCBI Taxonomy" id="2607531"/>
    <lineage>
        <taxon>Eukaryota</taxon>
        <taxon>Metazoa</taxon>
        <taxon>Spiralia</taxon>
        <taxon>Lophotrochozoa</taxon>
        <taxon>Mollusca</taxon>
        <taxon>Cephalopoda</taxon>
        <taxon>Coleoidea</taxon>
        <taxon>Octopodiformes</taxon>
        <taxon>Octopoda</taxon>
        <taxon>Incirrata</taxon>
        <taxon>Octopodidae</taxon>
        <taxon>Octopus</taxon>
    </lineage>
</organism>
<feature type="transmembrane region" description="Helical" evidence="1">
    <location>
        <begin position="509"/>
        <end position="531"/>
    </location>
</feature>
<proteinExistence type="predicted"/>
<keyword evidence="1" id="KW-0472">Membrane</keyword>
<sequence length="536" mass="60985">MDILKFCLSALFCLASAASYEIKQSGTAVLNGNVTLSITISDMERPVVWKCDNYKYECDRTCADGTDYKVTHSGDTSKLWIRKVTEKCLTWKFEDENLNVGKIDLDIKSLSRAQKYKITQSGPAVLNGNLTLSITIPNMKRPVVWKCHNYKYECDRTCADGHDYKVTHLGDTSTLWIKKVTKKCSTWKFEDDNLNIGRINLKIKSFSSANIYKITQSGIAVLNGCLTLSITIPNMKRPVVWKCDNYKYECDRTCADGPDYKVTQDGNTSTLWIKKVTKECSTWKFDDDNLNAADIDLKIKSFSSANIYKITQSGIAVLNGCLTLSITIPDMKRPVVWKCDNYKYECDKTCPDGPDYKVTQDGNTSTLWIKKVTKECSTWKFDDDNLNVGKINLEIKSFSSDSIYEIYQSGTAELYRDLNLEIYVPNMKRPVAWICQDNRYECDRTCADGPDYKVTQIASISKLWIKNVTKECLTWRFEDDNLKVGRIDLKIKNPKPEPPKPKTYSILEIVGISFGSLILAAILVGLAFFGYKYFTK</sequence>
<gene>
    <name evidence="4 5" type="primary">LOC115225115</name>
</gene>
<feature type="chain" id="PRO_5045019885" evidence="2">
    <location>
        <begin position="18"/>
        <end position="536"/>
    </location>
</feature>
<dbReference type="RefSeq" id="XP_036369923.1">
    <property type="nucleotide sequence ID" value="XM_036514030.1"/>
</dbReference>
<name>A0A7E6FQP4_9MOLL</name>
<keyword evidence="3" id="KW-1185">Reference proteome</keyword>
<keyword evidence="2" id="KW-0732">Signal</keyword>
<evidence type="ECO:0000313" key="4">
    <source>
        <dbReference type="RefSeq" id="XP_036369922.1"/>
    </source>
</evidence>
<accession>A0A7E6FQP4</accession>
<dbReference type="AlphaFoldDB" id="A0A7E6FQP4"/>
<dbReference type="RefSeq" id="XP_036369922.1">
    <property type="nucleotide sequence ID" value="XM_036514029.1"/>
</dbReference>
<reference evidence="4 5" key="1">
    <citation type="submission" date="2025-08" db="UniProtKB">
        <authorList>
            <consortium name="RefSeq"/>
        </authorList>
    </citation>
    <scope>IDENTIFICATION</scope>
</reference>
<keyword evidence="1" id="KW-1133">Transmembrane helix</keyword>
<protein>
    <submittedName>
        <fullName evidence="4 5">Uncharacterized protein LOC115225115 isoform X3</fullName>
    </submittedName>
</protein>
<evidence type="ECO:0000256" key="1">
    <source>
        <dbReference type="SAM" id="Phobius"/>
    </source>
</evidence>
<dbReference type="Proteomes" id="UP000515154">
    <property type="component" value="Linkage group LG27"/>
</dbReference>
<evidence type="ECO:0000256" key="2">
    <source>
        <dbReference type="SAM" id="SignalP"/>
    </source>
</evidence>
<evidence type="ECO:0000313" key="3">
    <source>
        <dbReference type="Proteomes" id="UP000515154"/>
    </source>
</evidence>
<feature type="signal peptide" evidence="2">
    <location>
        <begin position="1"/>
        <end position="17"/>
    </location>
</feature>
<keyword evidence="1" id="KW-0812">Transmembrane</keyword>